<dbReference type="InterPro" id="IPR000917">
    <property type="entry name" value="Sulfatase_N"/>
</dbReference>
<dbReference type="CDD" id="cd16031">
    <property type="entry name" value="G6S_like"/>
    <property type="match status" value="1"/>
</dbReference>
<dbReference type="AlphaFoldDB" id="A0A495EC78"/>
<evidence type="ECO:0000256" key="1">
    <source>
        <dbReference type="ARBA" id="ARBA00008779"/>
    </source>
</evidence>
<keyword evidence="2" id="KW-0479">Metal-binding</keyword>
<keyword evidence="5" id="KW-0175">Coiled coil</keyword>
<dbReference type="SUPFAM" id="SSF53649">
    <property type="entry name" value="Alkaline phosphatase-like"/>
    <property type="match status" value="1"/>
</dbReference>
<dbReference type="InterPro" id="IPR017850">
    <property type="entry name" value="Alkaline_phosphatase_core_sf"/>
</dbReference>
<dbReference type="InterPro" id="IPR050738">
    <property type="entry name" value="Sulfatase"/>
</dbReference>
<evidence type="ECO:0000259" key="6">
    <source>
        <dbReference type="Pfam" id="PF00884"/>
    </source>
</evidence>
<protein>
    <submittedName>
        <fullName evidence="7">Putative sulfatase</fullName>
    </submittedName>
</protein>
<comment type="caution">
    <text evidence="7">The sequence shown here is derived from an EMBL/GenBank/DDBJ whole genome shotgun (WGS) entry which is preliminary data.</text>
</comment>
<dbReference type="Pfam" id="PF00884">
    <property type="entry name" value="Sulfatase"/>
    <property type="match status" value="1"/>
</dbReference>
<accession>A0A495EC78</accession>
<dbReference type="PANTHER" id="PTHR42693">
    <property type="entry name" value="ARYLSULFATASE FAMILY MEMBER"/>
    <property type="match status" value="1"/>
</dbReference>
<keyword evidence="8" id="KW-1185">Reference proteome</keyword>
<dbReference type="Gene3D" id="3.40.720.10">
    <property type="entry name" value="Alkaline Phosphatase, subunit A"/>
    <property type="match status" value="1"/>
</dbReference>
<dbReference type="EMBL" id="RBIQ01000007">
    <property type="protein sequence ID" value="RKR14426.1"/>
    <property type="molecule type" value="Genomic_DNA"/>
</dbReference>
<evidence type="ECO:0000256" key="2">
    <source>
        <dbReference type="ARBA" id="ARBA00022723"/>
    </source>
</evidence>
<dbReference type="GO" id="GO:0004065">
    <property type="term" value="F:arylsulfatase activity"/>
    <property type="evidence" value="ECO:0007669"/>
    <property type="project" value="TreeGrafter"/>
</dbReference>
<proteinExistence type="inferred from homology"/>
<keyword evidence="3" id="KW-0378">Hydrolase</keyword>
<feature type="coiled-coil region" evidence="5">
    <location>
        <begin position="502"/>
        <end position="529"/>
    </location>
</feature>
<dbReference type="PROSITE" id="PS00523">
    <property type="entry name" value="SULFATASE_1"/>
    <property type="match status" value="1"/>
</dbReference>
<evidence type="ECO:0000313" key="7">
    <source>
        <dbReference type="EMBL" id="RKR14426.1"/>
    </source>
</evidence>
<sequence length="536" mass="63108">MRKHYWLRLAILKLVITFLISCNTKDKIENKKPNILFVMSDDHTWQAIGAYKSILSDLNPSPNIDALAKEGMVFDNCYVTNAICTPSRASIMTGQYNQVNKIYDLHCRLPVKKQYLAKEMNNLGYQTAVVGKWHLHEPPEEFNYYSVLHGQGNYFDPILYEKNETDSATRIHYRKKQTLPGKKYKGHSSDVITNKTLEWLKNHRNKDKPFFLMHHFKAPHDDFENAPRYNSYLEDVKIPEPKSLYKRGTGSEATRGINDSLIHYIGTSVSKRHHRRNQGKTLGVDQSLKGNAYTSASYQLYLKKYLRCVKGVDDNLKRIVDYLKEEGLYDNTIIVYTGDQGFFLGEQDYIDKRWIYDPSMRMPFIVRYPKKIKPGSRSDAMINNTYFAPTLIELAGGKVPEYMQGKSFKTILETGLEPEEFPQHTYYRYWMHMHHHEVPAHFGIRTKEYKLIFFYGRPYKSYPKEKEIENGHTPVAWELYDLKKDPDEMVNQYKNPEYAPVVKSLKNKLKEVRKEIREDDTQYEEIQKVIEEYWDK</sequence>
<gene>
    <name evidence="7" type="ORF">CLV91_0501</name>
</gene>
<evidence type="ECO:0000256" key="4">
    <source>
        <dbReference type="ARBA" id="ARBA00022837"/>
    </source>
</evidence>
<dbReference type="InterPro" id="IPR024607">
    <property type="entry name" value="Sulfatase_CS"/>
</dbReference>
<dbReference type="OrthoDB" id="9789742at2"/>
<name>A0A495EC78_9FLAO</name>
<evidence type="ECO:0000256" key="3">
    <source>
        <dbReference type="ARBA" id="ARBA00022801"/>
    </source>
</evidence>
<dbReference type="RefSeq" id="WP_121063630.1">
    <property type="nucleotide sequence ID" value="NZ_RBIQ01000007.1"/>
</dbReference>
<organism evidence="7 8">
    <name type="scientific">Maribacter vaceletii</name>
    <dbReference type="NCBI Taxonomy" id="1206816"/>
    <lineage>
        <taxon>Bacteria</taxon>
        <taxon>Pseudomonadati</taxon>
        <taxon>Bacteroidota</taxon>
        <taxon>Flavobacteriia</taxon>
        <taxon>Flavobacteriales</taxon>
        <taxon>Flavobacteriaceae</taxon>
        <taxon>Maribacter</taxon>
    </lineage>
</organism>
<feature type="domain" description="Sulfatase N-terminal" evidence="6">
    <location>
        <begin position="33"/>
        <end position="396"/>
    </location>
</feature>
<dbReference type="PROSITE" id="PS00149">
    <property type="entry name" value="SULFATASE_2"/>
    <property type="match status" value="1"/>
</dbReference>
<comment type="similarity">
    <text evidence="1">Belongs to the sulfatase family.</text>
</comment>
<dbReference type="Proteomes" id="UP000269412">
    <property type="component" value="Unassembled WGS sequence"/>
</dbReference>
<dbReference type="GO" id="GO:0046872">
    <property type="term" value="F:metal ion binding"/>
    <property type="evidence" value="ECO:0007669"/>
    <property type="project" value="UniProtKB-KW"/>
</dbReference>
<dbReference type="PANTHER" id="PTHR42693:SF53">
    <property type="entry name" value="ENDO-4-O-SULFATASE"/>
    <property type="match status" value="1"/>
</dbReference>
<reference evidence="7 8" key="1">
    <citation type="submission" date="2018-10" db="EMBL/GenBank/DDBJ databases">
        <title>Genomic Encyclopedia of Archaeal and Bacterial Type Strains, Phase II (KMG-II): from individual species to whole genera.</title>
        <authorList>
            <person name="Goeker M."/>
        </authorList>
    </citation>
    <scope>NUCLEOTIDE SEQUENCE [LARGE SCALE GENOMIC DNA]</scope>
    <source>
        <strain evidence="7 8">DSM 25230</strain>
    </source>
</reference>
<evidence type="ECO:0000313" key="8">
    <source>
        <dbReference type="Proteomes" id="UP000269412"/>
    </source>
</evidence>
<evidence type="ECO:0000256" key="5">
    <source>
        <dbReference type="SAM" id="Coils"/>
    </source>
</evidence>
<keyword evidence="4" id="KW-0106">Calcium</keyword>